<dbReference type="PANTHER" id="PTHR14389">
    <property type="entry name" value="SI:CH1073-475A24.1"/>
    <property type="match status" value="1"/>
</dbReference>
<feature type="compositionally biased region" description="Pro residues" evidence="1">
    <location>
        <begin position="415"/>
        <end position="425"/>
    </location>
</feature>
<feature type="compositionally biased region" description="Low complexity" evidence="1">
    <location>
        <begin position="44"/>
        <end position="55"/>
    </location>
</feature>
<dbReference type="SUPFAM" id="SSF50494">
    <property type="entry name" value="Trypsin-like serine proteases"/>
    <property type="match status" value="1"/>
</dbReference>
<evidence type="ECO:0000313" key="2">
    <source>
        <dbReference type="EMBL" id="CAH1239288.1"/>
    </source>
</evidence>
<dbReference type="AlphaFoldDB" id="A0A8J9VRL8"/>
<dbReference type="EMBL" id="OV696696">
    <property type="protein sequence ID" value="CAH1239288.1"/>
    <property type="molecule type" value="Genomic_DNA"/>
</dbReference>
<feature type="compositionally biased region" description="Low complexity" evidence="1">
    <location>
        <begin position="70"/>
        <end position="104"/>
    </location>
</feature>
<feature type="region of interest" description="Disordered" evidence="1">
    <location>
        <begin position="396"/>
        <end position="425"/>
    </location>
</feature>
<protein>
    <submittedName>
        <fullName evidence="2">FAM111A protein</fullName>
    </submittedName>
</protein>
<dbReference type="OrthoDB" id="10069840at2759"/>
<accession>A0A8J9VRL8</accession>
<dbReference type="PANTHER" id="PTHR14389:SF3">
    <property type="entry name" value="PROTEIN FAM111A-LIKE"/>
    <property type="match status" value="1"/>
</dbReference>
<keyword evidence="3" id="KW-1185">Reference proteome</keyword>
<proteinExistence type="predicted"/>
<feature type="compositionally biased region" description="Basic and acidic residues" evidence="1">
    <location>
        <begin position="149"/>
        <end position="174"/>
    </location>
</feature>
<sequence>MPQTKISKFLTSSPAPRPSTSALSEASAASGGDSDTPVMPRPTLQRLRSGRRLSLPDSEGPNTPAETDNGPPAAAPPASDTTTPSAGTSPGPATVTPSAAPAGRAARRAESRSPPQAKPRQPGAPRGLGTSSPRKRKSEEGSAENSGDVLKEIGTKKIKTEEKKSTEVAEEKEQQSTAEVSFRLKFDLTELKEDFRITARGDQPILHALQADTRLEKIKKKLSKVFLHPYGENSPIRGVPNMGSPCSVIEGGSCQNDDLDYSLLELDVPDDQSDRLPPGLGHLIKETRDKTTVTIVGHPGVRPKKIDPSCPVVGSKHRIAVYLKFHPEGWVDPMINNPSRDNYKSAFGPGASGSPGFDDEGYLVVMHTSGYHLYDGSKTEVQQGVKMVAIREDLKQRDDLKRRDDLPADFLENLFPPPPEPMETD</sequence>
<evidence type="ECO:0000256" key="1">
    <source>
        <dbReference type="SAM" id="MobiDB-lite"/>
    </source>
</evidence>
<feature type="compositionally biased region" description="Low complexity" evidence="1">
    <location>
        <begin position="10"/>
        <end position="36"/>
    </location>
</feature>
<feature type="region of interest" description="Disordered" evidence="1">
    <location>
        <begin position="1"/>
        <end position="178"/>
    </location>
</feature>
<dbReference type="InterPro" id="IPR009003">
    <property type="entry name" value="Peptidase_S1_PA"/>
</dbReference>
<name>A0A8J9VRL8_BRALA</name>
<gene>
    <name evidence="2" type="primary">FAM111A</name>
    <name evidence="2" type="ORF">BLAG_LOCUS3636</name>
</gene>
<dbReference type="Proteomes" id="UP000838412">
    <property type="component" value="Chromosome 11"/>
</dbReference>
<reference evidence="2" key="1">
    <citation type="submission" date="2022-01" db="EMBL/GenBank/DDBJ databases">
        <authorList>
            <person name="Braso-Vives M."/>
        </authorList>
    </citation>
    <scope>NUCLEOTIDE SEQUENCE</scope>
</reference>
<organism evidence="2 3">
    <name type="scientific">Branchiostoma lanceolatum</name>
    <name type="common">Common lancelet</name>
    <name type="synonym">Amphioxus lanceolatum</name>
    <dbReference type="NCBI Taxonomy" id="7740"/>
    <lineage>
        <taxon>Eukaryota</taxon>
        <taxon>Metazoa</taxon>
        <taxon>Chordata</taxon>
        <taxon>Cephalochordata</taxon>
        <taxon>Leptocardii</taxon>
        <taxon>Amphioxiformes</taxon>
        <taxon>Branchiostomatidae</taxon>
        <taxon>Branchiostoma</taxon>
    </lineage>
</organism>
<feature type="compositionally biased region" description="Basic and acidic residues" evidence="1">
    <location>
        <begin position="396"/>
        <end position="406"/>
    </location>
</feature>
<evidence type="ECO:0000313" key="3">
    <source>
        <dbReference type="Proteomes" id="UP000838412"/>
    </source>
</evidence>